<reference evidence="1" key="1">
    <citation type="submission" date="2020-01" db="EMBL/GenBank/DDBJ databases">
        <authorList>
            <person name="Mishra B."/>
        </authorList>
    </citation>
    <scope>NUCLEOTIDE SEQUENCE [LARGE SCALE GENOMIC DNA]</scope>
</reference>
<evidence type="ECO:0000313" key="1">
    <source>
        <dbReference type="EMBL" id="CAA7042211.1"/>
    </source>
</evidence>
<keyword evidence="2" id="KW-1185">Reference proteome</keyword>
<accession>A0A6D2JQW1</accession>
<dbReference type="AlphaFoldDB" id="A0A6D2JQW1"/>
<dbReference type="OrthoDB" id="1925259at2759"/>
<dbReference type="Proteomes" id="UP000467841">
    <property type="component" value="Unassembled WGS sequence"/>
</dbReference>
<sequence length="134" mass="15244">MVFVNLLGGSMEERRFKDVFDVLDAEKDKSSRSSWRLSFCRLMRNSIQYSQKHLLHLPHCSQATTLKVDRELLGKSHTSPQWHGGLKPTEIVVLKPNLGKLVELFHHRALLVMRSGKISGFYAPATGRHKHLAG</sequence>
<organism evidence="1 2">
    <name type="scientific">Microthlaspi erraticum</name>
    <dbReference type="NCBI Taxonomy" id="1685480"/>
    <lineage>
        <taxon>Eukaryota</taxon>
        <taxon>Viridiplantae</taxon>
        <taxon>Streptophyta</taxon>
        <taxon>Embryophyta</taxon>
        <taxon>Tracheophyta</taxon>
        <taxon>Spermatophyta</taxon>
        <taxon>Magnoliopsida</taxon>
        <taxon>eudicotyledons</taxon>
        <taxon>Gunneridae</taxon>
        <taxon>Pentapetalae</taxon>
        <taxon>rosids</taxon>
        <taxon>malvids</taxon>
        <taxon>Brassicales</taxon>
        <taxon>Brassicaceae</taxon>
        <taxon>Coluteocarpeae</taxon>
        <taxon>Microthlaspi</taxon>
    </lineage>
</organism>
<protein>
    <submittedName>
        <fullName evidence="1">Uncharacterized protein</fullName>
    </submittedName>
</protein>
<dbReference type="EMBL" id="CACVBM020001262">
    <property type="protein sequence ID" value="CAA7042211.1"/>
    <property type="molecule type" value="Genomic_DNA"/>
</dbReference>
<name>A0A6D2JQW1_9BRAS</name>
<comment type="caution">
    <text evidence="1">The sequence shown here is derived from an EMBL/GenBank/DDBJ whole genome shotgun (WGS) entry which is preliminary data.</text>
</comment>
<gene>
    <name evidence="1" type="ORF">MERR_LOCUS29446</name>
</gene>
<proteinExistence type="predicted"/>
<evidence type="ECO:0000313" key="2">
    <source>
        <dbReference type="Proteomes" id="UP000467841"/>
    </source>
</evidence>